<accession>Q7UE06</accession>
<dbReference type="HOGENOM" id="CLU_1538862_0_0_0"/>
<dbReference type="InParanoid" id="Q7UE06"/>
<protein>
    <submittedName>
        <fullName evidence="1">Uncharacterized protein</fullName>
    </submittedName>
</protein>
<dbReference type="KEGG" id="rba:RB11667"/>
<dbReference type="PATRIC" id="fig|243090.15.peg.5649"/>
<proteinExistence type="predicted"/>
<dbReference type="EMBL" id="BX294153">
    <property type="protein sequence ID" value="CAD79248.1"/>
    <property type="molecule type" value="Genomic_DNA"/>
</dbReference>
<dbReference type="STRING" id="243090.RB11667"/>
<dbReference type="Proteomes" id="UP000001025">
    <property type="component" value="Chromosome"/>
</dbReference>
<reference evidence="1 2" key="1">
    <citation type="journal article" date="2003" name="Proc. Natl. Acad. Sci. U.S.A.">
        <title>Complete genome sequence of the marine planctomycete Pirellula sp. strain 1.</title>
        <authorList>
            <person name="Gloeckner F.O."/>
            <person name="Kube M."/>
            <person name="Bauer M."/>
            <person name="Teeling H."/>
            <person name="Lombardot T."/>
            <person name="Ludwig W."/>
            <person name="Gade D."/>
            <person name="Beck A."/>
            <person name="Borzym K."/>
            <person name="Heitmann K."/>
            <person name="Rabus R."/>
            <person name="Schlesner H."/>
            <person name="Amann R."/>
            <person name="Reinhardt R."/>
        </authorList>
    </citation>
    <scope>NUCLEOTIDE SEQUENCE [LARGE SCALE GENOMIC DNA]</scope>
    <source>
        <strain evidence="2">DSM 10527 / NCIMB 13988 / SH1</strain>
    </source>
</reference>
<sequence length="174" mass="19500">MGVNGTRRRNTVCNQRLRDTNCMLAIVGWYQASLVFPQAFRMSESLRQTIDSAQSGWVGCCWETAFGSRKLNLCGLTSRQALLAARALRGEEASCWRDAAEWLRRVEADAAKAKQLAEQAWTQATANHFVIAHELLSESATLEAKYPLAARYRECAITLDGMIPEKNRNPGRCF</sequence>
<dbReference type="AlphaFoldDB" id="Q7UE06"/>
<name>Q7UE06_RHOBA</name>
<dbReference type="EnsemblBacteria" id="CAD79248">
    <property type="protein sequence ID" value="CAD79248"/>
    <property type="gene ID" value="RB11667"/>
</dbReference>
<evidence type="ECO:0000313" key="1">
    <source>
        <dbReference type="EMBL" id="CAD79248.1"/>
    </source>
</evidence>
<gene>
    <name evidence="1" type="ordered locus">RB11667</name>
</gene>
<keyword evidence="2" id="KW-1185">Reference proteome</keyword>
<organism evidence="1 2">
    <name type="scientific">Rhodopirellula baltica (strain DSM 10527 / NCIMB 13988 / SH1)</name>
    <dbReference type="NCBI Taxonomy" id="243090"/>
    <lineage>
        <taxon>Bacteria</taxon>
        <taxon>Pseudomonadati</taxon>
        <taxon>Planctomycetota</taxon>
        <taxon>Planctomycetia</taxon>
        <taxon>Pirellulales</taxon>
        <taxon>Pirellulaceae</taxon>
        <taxon>Rhodopirellula</taxon>
    </lineage>
</organism>
<dbReference type="OrthoDB" id="276710at2"/>
<evidence type="ECO:0000313" key="2">
    <source>
        <dbReference type="Proteomes" id="UP000001025"/>
    </source>
</evidence>